<evidence type="ECO:0000256" key="1">
    <source>
        <dbReference type="ARBA" id="ARBA00007664"/>
    </source>
</evidence>
<evidence type="ECO:0000313" key="6">
    <source>
        <dbReference type="EMBL" id="AGH42975.1"/>
    </source>
</evidence>
<dbReference type="PRINTS" id="PR00722">
    <property type="entry name" value="CHYMOTRYPSIN"/>
</dbReference>
<keyword evidence="7" id="KW-1185">Reference proteome</keyword>
<dbReference type="InterPro" id="IPR001254">
    <property type="entry name" value="Trypsin_dom"/>
</dbReference>
<name>K7AUX7_9ALTE</name>
<dbReference type="AlphaFoldDB" id="K7AUX7"/>
<dbReference type="GO" id="GO:0004252">
    <property type="term" value="F:serine-type endopeptidase activity"/>
    <property type="evidence" value="ECO:0007669"/>
    <property type="project" value="InterPro"/>
</dbReference>
<dbReference type="Gene3D" id="2.40.10.10">
    <property type="entry name" value="Trypsin-like serine proteases"/>
    <property type="match status" value="1"/>
</dbReference>
<feature type="chain" id="PRO_5003902818" description="Peptidase S1 domain-containing protein" evidence="4">
    <location>
        <begin position="23"/>
        <end position="709"/>
    </location>
</feature>
<dbReference type="Gene3D" id="2.60.40.10">
    <property type="entry name" value="Immunoglobulins"/>
    <property type="match status" value="1"/>
</dbReference>
<dbReference type="PROSITE" id="PS00134">
    <property type="entry name" value="TRYPSIN_HIS"/>
    <property type="match status" value="1"/>
</dbReference>
<dbReference type="Gene3D" id="3.50.30.30">
    <property type="match status" value="1"/>
</dbReference>
<dbReference type="SUPFAM" id="SSF50494">
    <property type="entry name" value="Trypsin-like serine proteases"/>
    <property type="match status" value="1"/>
</dbReference>
<dbReference type="Pfam" id="PF02225">
    <property type="entry name" value="PA"/>
    <property type="match status" value="1"/>
</dbReference>
<dbReference type="InterPro" id="IPR046450">
    <property type="entry name" value="PA_dom_sf"/>
</dbReference>
<evidence type="ECO:0000256" key="2">
    <source>
        <dbReference type="ARBA" id="ARBA00023157"/>
    </source>
</evidence>
<dbReference type="InterPro" id="IPR018114">
    <property type="entry name" value="TRYPSIN_HIS"/>
</dbReference>
<dbReference type="Proteomes" id="UP000011864">
    <property type="component" value="Chromosome"/>
</dbReference>
<dbReference type="InterPro" id="IPR033116">
    <property type="entry name" value="TRYPSIN_SER"/>
</dbReference>
<dbReference type="STRING" id="1129794.C427_0866"/>
<organism evidence="6 7">
    <name type="scientific">Paraglaciecola psychrophila 170</name>
    <dbReference type="NCBI Taxonomy" id="1129794"/>
    <lineage>
        <taxon>Bacteria</taxon>
        <taxon>Pseudomonadati</taxon>
        <taxon>Pseudomonadota</taxon>
        <taxon>Gammaproteobacteria</taxon>
        <taxon>Alteromonadales</taxon>
        <taxon>Alteromonadaceae</taxon>
        <taxon>Paraglaciecola</taxon>
    </lineage>
</organism>
<keyword evidence="3" id="KW-0645">Protease</keyword>
<dbReference type="InterPro" id="IPR050430">
    <property type="entry name" value="Peptidase_S1"/>
</dbReference>
<dbReference type="InterPro" id="IPR001314">
    <property type="entry name" value="Peptidase_S1A"/>
</dbReference>
<feature type="signal peptide" evidence="4">
    <location>
        <begin position="1"/>
        <end position="22"/>
    </location>
</feature>
<dbReference type="SMART" id="SM00020">
    <property type="entry name" value="Tryp_SPc"/>
    <property type="match status" value="1"/>
</dbReference>
<keyword evidence="2" id="KW-1015">Disulfide bond</keyword>
<proteinExistence type="inferred from homology"/>
<comment type="similarity">
    <text evidence="1">Belongs to the peptidase S1 family.</text>
</comment>
<keyword evidence="3" id="KW-0720">Serine protease</keyword>
<dbReference type="eggNOG" id="COG5640">
    <property type="taxonomic scope" value="Bacteria"/>
</dbReference>
<reference evidence="6 7" key="1">
    <citation type="journal article" date="2013" name="Genome Announc.">
        <title>Complete Genome Sequence of Glaciecola psychrophila Strain 170T.</title>
        <authorList>
            <person name="Yin J."/>
            <person name="Chen J."/>
            <person name="Liu G."/>
            <person name="Yu Y."/>
            <person name="Song L."/>
            <person name="Wang X."/>
            <person name="Qu X."/>
        </authorList>
    </citation>
    <scope>NUCLEOTIDE SEQUENCE [LARGE SCALE GENOMIC DNA]</scope>
    <source>
        <strain evidence="6 7">170</strain>
    </source>
</reference>
<evidence type="ECO:0000259" key="5">
    <source>
        <dbReference type="PROSITE" id="PS50240"/>
    </source>
</evidence>
<dbReference type="EMBL" id="CP003837">
    <property type="protein sequence ID" value="AGH42975.1"/>
    <property type="molecule type" value="Genomic_DNA"/>
</dbReference>
<dbReference type="OrthoDB" id="9813836at2"/>
<dbReference type="PANTHER" id="PTHR24276:SF98">
    <property type="entry name" value="FI18310P1-RELATED"/>
    <property type="match status" value="1"/>
</dbReference>
<dbReference type="GO" id="GO:0006508">
    <property type="term" value="P:proteolysis"/>
    <property type="evidence" value="ECO:0007669"/>
    <property type="project" value="UniProtKB-KW"/>
</dbReference>
<dbReference type="PROSITE" id="PS00135">
    <property type="entry name" value="TRYPSIN_SER"/>
    <property type="match status" value="1"/>
</dbReference>
<evidence type="ECO:0000256" key="4">
    <source>
        <dbReference type="SAM" id="SignalP"/>
    </source>
</evidence>
<dbReference type="FunFam" id="2.40.10.10:FF:000068">
    <property type="entry name" value="transmembrane protease serine 2"/>
    <property type="match status" value="1"/>
</dbReference>
<protein>
    <recommendedName>
        <fullName evidence="5">Peptidase S1 domain-containing protein</fullName>
    </recommendedName>
</protein>
<dbReference type="CDD" id="cd00190">
    <property type="entry name" value="Tryp_SPc"/>
    <property type="match status" value="1"/>
</dbReference>
<dbReference type="FunFam" id="2.40.10.10:FF:000002">
    <property type="entry name" value="Transmembrane protease serine"/>
    <property type="match status" value="1"/>
</dbReference>
<feature type="domain" description="Peptidase S1" evidence="5">
    <location>
        <begin position="147"/>
        <end position="415"/>
    </location>
</feature>
<gene>
    <name evidence="6" type="ORF">C427_0866</name>
</gene>
<dbReference type="HOGENOM" id="CLU_024054_0_0_6"/>
<evidence type="ECO:0000256" key="3">
    <source>
        <dbReference type="RuleBase" id="RU363034"/>
    </source>
</evidence>
<dbReference type="InterPro" id="IPR003137">
    <property type="entry name" value="PA_domain"/>
</dbReference>
<dbReference type="PATRIC" id="fig|1129794.4.peg.854"/>
<dbReference type="InterPro" id="IPR009003">
    <property type="entry name" value="Peptidase_S1_PA"/>
</dbReference>
<accession>K7AUX7</accession>
<dbReference type="KEGG" id="gps:C427_0866"/>
<dbReference type="PANTHER" id="PTHR24276">
    <property type="entry name" value="POLYSERASE-RELATED"/>
    <property type="match status" value="1"/>
</dbReference>
<evidence type="ECO:0000313" key="7">
    <source>
        <dbReference type="Proteomes" id="UP000011864"/>
    </source>
</evidence>
<dbReference type="InterPro" id="IPR043504">
    <property type="entry name" value="Peptidase_S1_PA_chymotrypsin"/>
</dbReference>
<dbReference type="SUPFAM" id="SSF52025">
    <property type="entry name" value="PA domain"/>
    <property type="match status" value="1"/>
</dbReference>
<keyword evidence="4" id="KW-0732">Signal</keyword>
<keyword evidence="3" id="KW-0378">Hydrolase</keyword>
<dbReference type="Pfam" id="PF00089">
    <property type="entry name" value="Trypsin"/>
    <property type="match status" value="1"/>
</dbReference>
<dbReference type="InterPro" id="IPR013783">
    <property type="entry name" value="Ig-like_fold"/>
</dbReference>
<dbReference type="PROSITE" id="PS50240">
    <property type="entry name" value="TRYPSIN_DOM"/>
    <property type="match status" value="1"/>
</dbReference>
<sequence length="709" mass="73966">MNSFLKTGITSALFFICGFAVAAKSPLIPYSKTNSQIAETRIVGGEEAIQENWPWMTAYVGVFTNFLTSLSVNNVIYETRSFTSGVGGQVSGEIIACGIGDAVCVDATGNVCLIERGIVDFSEKSDNCEAGGGIGAIIYNNEEVDNITGGTLGEDYTGTIPIVAVNQKDGLALLEQIGNIASLAVSETTELQQDASCGASFLGDKWVLTAAHCVDSENANQFKMNVGEYDLSNGAENAIDIANIYIHPQYDADAISNDIALIELASSSDAVGVKIADPDVTDQYAIENSLATVAGWGGRAGYAPNEGPTSDFPDILHKVDLRLTTNAQCREELGESFGISAANVGVTDVMICAAIPEGGRGSCQGDSGGPLVVNTGSGVQQVGIVSWGFGCAASGYPGVYTRVSEFKDWISAITDGIAITQRHNFGLGLEGEVQTTGLAVTNNSETNVGLSFAFSDSNTFTLDASNCPTLDAGNSCQVSVSYLPTIANNVSSKLIITTDDPQVQSSSATVTAGTTLGYAVELAATAGSESDAVTLFSGGTNGASAWVASSTEVGIESTTTGDLQDSIFVASIEGEGVLTFDWAVSSEANTLVETDPDFERFDALFLYLNGDLVDVINGNDDEISFTEYSLNLSEGINLVNWTYSKDPDVSEGDDKGFIRNLVFTATVVAPPPVAVVPIPAPPNSSGGAGSLGWILLCLVGLIFRLRTKH</sequence>